<accession>A0A0G4HU35</accession>
<evidence type="ECO:0000259" key="4">
    <source>
        <dbReference type="Pfam" id="PF05183"/>
    </source>
</evidence>
<dbReference type="AlphaFoldDB" id="A0A0G4HU35"/>
<dbReference type="PANTHER" id="PTHR23079:SF55">
    <property type="entry name" value="RNA-DIRECTED RNA POLYMERASE"/>
    <property type="match status" value="1"/>
</dbReference>
<protein>
    <recommendedName>
        <fullName evidence="1">RNA-dependent RNA polymerase</fullName>
        <ecNumber evidence="1">2.7.7.48</ecNumber>
    </recommendedName>
</protein>
<reference evidence="5" key="1">
    <citation type="submission" date="2014-11" db="EMBL/GenBank/DDBJ databases">
        <authorList>
            <person name="Otto D Thomas"/>
            <person name="Naeem Raeece"/>
        </authorList>
    </citation>
    <scope>NUCLEOTIDE SEQUENCE</scope>
</reference>
<keyword evidence="3" id="KW-0732">Signal</keyword>
<dbReference type="GO" id="GO:0003968">
    <property type="term" value="F:RNA-directed RNA polymerase activity"/>
    <property type="evidence" value="ECO:0007669"/>
    <property type="project" value="UniProtKB-KW"/>
</dbReference>
<feature type="region of interest" description="Disordered" evidence="2">
    <location>
        <begin position="444"/>
        <end position="468"/>
    </location>
</feature>
<organism evidence="5">
    <name type="scientific">Chromera velia CCMP2878</name>
    <dbReference type="NCBI Taxonomy" id="1169474"/>
    <lineage>
        <taxon>Eukaryota</taxon>
        <taxon>Sar</taxon>
        <taxon>Alveolata</taxon>
        <taxon>Colpodellida</taxon>
        <taxon>Chromeraceae</taxon>
        <taxon>Chromera</taxon>
    </lineage>
</organism>
<dbReference type="EMBL" id="CDMZ01003875">
    <property type="protein sequence ID" value="CEM47894.1"/>
    <property type="molecule type" value="Genomic_DNA"/>
</dbReference>
<keyword evidence="1" id="KW-0696">RNA-directed RNA polymerase</keyword>
<proteinExistence type="inferred from homology"/>
<keyword evidence="1" id="KW-0694">RNA-binding</keyword>
<dbReference type="Pfam" id="PF05183">
    <property type="entry name" value="RdRP"/>
    <property type="match status" value="1"/>
</dbReference>
<dbReference type="GO" id="GO:0003723">
    <property type="term" value="F:RNA binding"/>
    <property type="evidence" value="ECO:0007669"/>
    <property type="project" value="UniProtKB-KW"/>
</dbReference>
<evidence type="ECO:0000256" key="2">
    <source>
        <dbReference type="SAM" id="MobiDB-lite"/>
    </source>
</evidence>
<dbReference type="GO" id="GO:0031380">
    <property type="term" value="C:nuclear RNA-directed RNA polymerase complex"/>
    <property type="evidence" value="ECO:0007669"/>
    <property type="project" value="TreeGrafter"/>
</dbReference>
<feature type="signal peptide" evidence="3">
    <location>
        <begin position="1"/>
        <end position="27"/>
    </location>
</feature>
<keyword evidence="1" id="KW-0808">Transferase</keyword>
<evidence type="ECO:0000313" key="5">
    <source>
        <dbReference type="EMBL" id="CEM47894.1"/>
    </source>
</evidence>
<feature type="chain" id="PRO_5005191855" description="RNA-dependent RNA polymerase" evidence="3">
    <location>
        <begin position="28"/>
        <end position="892"/>
    </location>
</feature>
<dbReference type="EC" id="2.7.7.48" evidence="1"/>
<sequence>MSPLRIAALGFNLLCCLVIRPRPVVLAGSFHFFPLGVSENNVREGGVWFAGQPISRGPIDVERLARECGFMGSNYSVKGYLRFGLLFSRGEAVGLPRDFEWSVVPDVERNGFVFTDGNGTAGPGFFRYLREELAGRSGGRRFFFTTVQIRWAGFKGTLTIDPTLRPYQVKFVKSMKKFEASKKLEELPRPMHILYHAEVKPAKISLQLMLPLRALGVPSKVFTSLQTQELGLLRELEDPTVLRLQYERAARQLKRAGFDGKAKVKEGHARLLKAGLPISCNLEVVKDIQNSMMSRIRCVVKGADGNIKTKFRLSVVDAEGKPRAWYGMAAIDRTGILKHGEVFVKVPHDLPGSGRTERRPLTGRIAIWKHPIYKAAGVRTVIAVDDERLHHYESEIVFSAQGPSPKLSEASGADADGDLIGFTNHPDLIPQEEKIKKTCRDLEEETETVETKEAAAAESESVVDATQAGGGNSRGVLSWILRPLTLCMRRRRPLFNDVHWDLTAELHQNSLGLVDWQVMQRAGLCTDENLEGEEWNNICEVAADLAQDALDVVKTGKAVTREHIKEKIVQKFSWPRIKCDVLVEHSVGRKCVWDFMAARDEELALINEVDEKKQCVHKSHCFLASLVEKAVEHAEKLLDPSAKDPEMAFLWDDSRDPLEALWQQETAGGDLGEESADARLKRANDFFFNTVRPKSIKAMRSKPENDRERVEKDKMEKLLGIQLPDIEEKTEEMQASIDTAEAERRGDVRMSDIVQTGSDLKWTGWDDFIQEARAEFLEISRQRAAEREDPDEDREAERFALACYMAQKRGRKHPKANPKAEKEDRQWPMKSCLWFPHSIACEELVRMLERENATQDDQPTGAPESDAAVHDWFVEGLLDAAALWAACCVFRE</sequence>
<dbReference type="PANTHER" id="PTHR23079">
    <property type="entry name" value="RNA-DEPENDENT RNA POLYMERASE"/>
    <property type="match status" value="1"/>
</dbReference>
<comment type="catalytic activity">
    <reaction evidence="1">
        <text>RNA(n) + a ribonucleoside 5'-triphosphate = RNA(n+1) + diphosphate</text>
        <dbReference type="Rhea" id="RHEA:21248"/>
        <dbReference type="Rhea" id="RHEA-COMP:14527"/>
        <dbReference type="Rhea" id="RHEA-COMP:17342"/>
        <dbReference type="ChEBI" id="CHEBI:33019"/>
        <dbReference type="ChEBI" id="CHEBI:61557"/>
        <dbReference type="ChEBI" id="CHEBI:140395"/>
        <dbReference type="EC" id="2.7.7.48"/>
    </reaction>
</comment>
<comment type="similarity">
    <text evidence="1">Belongs to the RdRP family.</text>
</comment>
<gene>
    <name evidence="5" type="ORF">Cvel_8564</name>
</gene>
<dbReference type="InterPro" id="IPR057596">
    <property type="entry name" value="RDRP_core"/>
</dbReference>
<evidence type="ECO:0000256" key="1">
    <source>
        <dbReference type="RuleBase" id="RU363098"/>
    </source>
</evidence>
<feature type="domain" description="RDRP core" evidence="4">
    <location>
        <begin position="30"/>
        <end position="576"/>
    </location>
</feature>
<evidence type="ECO:0000256" key="3">
    <source>
        <dbReference type="SAM" id="SignalP"/>
    </source>
</evidence>
<dbReference type="GO" id="GO:0030422">
    <property type="term" value="P:siRNA processing"/>
    <property type="evidence" value="ECO:0007669"/>
    <property type="project" value="TreeGrafter"/>
</dbReference>
<dbReference type="VEuPathDB" id="CryptoDB:Cvel_8564"/>
<dbReference type="InterPro" id="IPR007855">
    <property type="entry name" value="RDRP"/>
</dbReference>
<name>A0A0G4HU35_9ALVE</name>
<keyword evidence="1" id="KW-0548">Nucleotidyltransferase</keyword>